<gene>
    <name evidence="2" type="ORF">NCTC9140_04548</name>
</gene>
<dbReference type="AlphaFoldDB" id="A0A377TY21"/>
<evidence type="ECO:0000256" key="1">
    <source>
        <dbReference type="SAM" id="MobiDB-lite"/>
    </source>
</evidence>
<name>A0A377TY21_KLEPN</name>
<protein>
    <submittedName>
        <fullName evidence="2">Uncharacterized protein</fullName>
    </submittedName>
</protein>
<accession>A0A377TY21</accession>
<organism evidence="2 3">
    <name type="scientific">Klebsiella pneumoniae</name>
    <dbReference type="NCBI Taxonomy" id="573"/>
    <lineage>
        <taxon>Bacteria</taxon>
        <taxon>Pseudomonadati</taxon>
        <taxon>Pseudomonadota</taxon>
        <taxon>Gammaproteobacteria</taxon>
        <taxon>Enterobacterales</taxon>
        <taxon>Enterobacteriaceae</taxon>
        <taxon>Klebsiella/Raoultella group</taxon>
        <taxon>Klebsiella</taxon>
        <taxon>Klebsiella pneumoniae complex</taxon>
    </lineage>
</organism>
<evidence type="ECO:0000313" key="2">
    <source>
        <dbReference type="EMBL" id="STS82797.1"/>
    </source>
</evidence>
<feature type="region of interest" description="Disordered" evidence="1">
    <location>
        <begin position="1"/>
        <end position="30"/>
    </location>
</feature>
<reference evidence="2 3" key="1">
    <citation type="submission" date="2018-06" db="EMBL/GenBank/DDBJ databases">
        <authorList>
            <consortium name="Pathogen Informatics"/>
            <person name="Doyle S."/>
        </authorList>
    </citation>
    <scope>NUCLEOTIDE SEQUENCE [LARGE SCALE GENOMIC DNA]</scope>
    <source>
        <strain evidence="2 3">NCTC9140</strain>
    </source>
</reference>
<dbReference type="EMBL" id="UGKQ01000007">
    <property type="protein sequence ID" value="STS82797.1"/>
    <property type="molecule type" value="Genomic_DNA"/>
</dbReference>
<dbReference type="Proteomes" id="UP000254938">
    <property type="component" value="Unassembled WGS sequence"/>
</dbReference>
<evidence type="ECO:0000313" key="3">
    <source>
        <dbReference type="Proteomes" id="UP000254938"/>
    </source>
</evidence>
<proteinExistence type="predicted"/>
<sequence>MKSLFSQADVLIAPATPMQRHANRRGGDGD</sequence>